<evidence type="ECO:0000313" key="1">
    <source>
        <dbReference type="EMBL" id="MCG2590454.1"/>
    </source>
</evidence>
<gene>
    <name evidence="1" type="ORF">L6773_17895</name>
</gene>
<accession>A0ABS9KHX0</accession>
<evidence type="ECO:0000313" key="2">
    <source>
        <dbReference type="Proteomes" id="UP001165366"/>
    </source>
</evidence>
<dbReference type="Proteomes" id="UP001165366">
    <property type="component" value="Unassembled WGS sequence"/>
</dbReference>
<organism evidence="1 2">
    <name type="scientific">Rhodohalobacter sulfatireducens</name>
    <dbReference type="NCBI Taxonomy" id="2911366"/>
    <lineage>
        <taxon>Bacteria</taxon>
        <taxon>Pseudomonadati</taxon>
        <taxon>Balneolota</taxon>
        <taxon>Balneolia</taxon>
        <taxon>Balneolales</taxon>
        <taxon>Balneolaceae</taxon>
        <taxon>Rhodohalobacter</taxon>
    </lineage>
</organism>
<proteinExistence type="predicted"/>
<comment type="caution">
    <text evidence="1">The sequence shown here is derived from an EMBL/GenBank/DDBJ whole genome shotgun (WGS) entry which is preliminary data.</text>
</comment>
<name>A0ABS9KHX0_9BACT</name>
<dbReference type="EMBL" id="JAKLWS010000033">
    <property type="protein sequence ID" value="MCG2590454.1"/>
    <property type="molecule type" value="Genomic_DNA"/>
</dbReference>
<reference evidence="1" key="2">
    <citation type="submission" date="2024-05" db="EMBL/GenBank/DDBJ databases">
        <title>Rhodohalobacter halophilus gen. nov., sp. nov., a moderately halophilic member of the family Balneolaceae.</title>
        <authorList>
            <person name="Xia J."/>
        </authorList>
    </citation>
    <scope>NUCLEOTIDE SEQUENCE</scope>
    <source>
        <strain evidence="1">WB101</strain>
    </source>
</reference>
<sequence length="80" mass="8775">MSMLAGMNMYLYILAGVIKGDAAQLYLLAICSNDYLFVFEDSGIDRIGYIVFSGRMPEGIVSLTGVAPLKYLQTTKNSKI</sequence>
<protein>
    <submittedName>
        <fullName evidence="1">Uncharacterized protein</fullName>
    </submittedName>
</protein>
<keyword evidence="2" id="KW-1185">Reference proteome</keyword>
<reference evidence="1" key="1">
    <citation type="submission" date="2022-01" db="EMBL/GenBank/DDBJ databases">
        <authorList>
            <person name="Wang Y."/>
        </authorList>
    </citation>
    <scope>NUCLEOTIDE SEQUENCE</scope>
    <source>
        <strain evidence="1">WB101</strain>
    </source>
</reference>